<evidence type="ECO:0000313" key="3">
    <source>
        <dbReference type="EMBL" id="NKT81099.1"/>
    </source>
</evidence>
<comment type="caution">
    <text evidence="2">The sequence shown here is derived from an EMBL/GenBank/DDBJ whole genome shotgun (WGS) entry which is preliminary data.</text>
</comment>
<keyword evidence="1" id="KW-1133">Transmembrane helix</keyword>
<evidence type="ECO:0000313" key="2">
    <source>
        <dbReference type="EMBL" id="MBM4566943.1"/>
    </source>
</evidence>
<dbReference type="Proteomes" id="UP000603463">
    <property type="component" value="Unassembled WGS sequence"/>
</dbReference>
<dbReference type="AlphaFoldDB" id="A0A9Q2YW29"/>
<feature type="transmembrane region" description="Helical" evidence="1">
    <location>
        <begin position="135"/>
        <end position="158"/>
    </location>
</feature>
<sequence>MIRQGERNCEIPSIRAAEDAARAGLLRRRAESTNLLVLGATASALGLGWMFGRGDTTTLPLLVLIPAAFVATAVVMTRRSNRIGIRIRGVGYVPVALLSVVAFPWIFLAANVIGALTVLSGGFALFGWKERCQRVWATAAAGAVLGVVTTAEPVGAFVPRVAHGGSVSVGVATAVFGVIAIAIGVLGHIAESDKLADVG</sequence>
<name>A0A9Q2YW29_RHOHA</name>
<keyword evidence="1" id="KW-0472">Membrane</keyword>
<feature type="transmembrane region" description="Helical" evidence="1">
    <location>
        <begin position="35"/>
        <end position="52"/>
    </location>
</feature>
<feature type="transmembrane region" description="Helical" evidence="1">
    <location>
        <begin position="112"/>
        <end position="128"/>
    </location>
</feature>
<reference evidence="2" key="1">
    <citation type="submission" date="2019-11" db="EMBL/GenBank/DDBJ databases">
        <title>Spread of Macrolides and rifampicin resistant Rhodococcus equi in clinical isolates in the USA.</title>
        <authorList>
            <person name="Alvarez-Narvaez S."/>
            <person name="Huber L."/>
            <person name="Cohen N.D."/>
            <person name="Slovis N."/>
            <person name="Greiter M."/>
            <person name="Giguere S."/>
            <person name="Hart K."/>
        </authorList>
    </citation>
    <scope>NUCLEOTIDE SEQUENCE</scope>
    <source>
        <strain evidence="2">Lh_17</strain>
    </source>
</reference>
<feature type="transmembrane region" description="Helical" evidence="1">
    <location>
        <begin position="89"/>
        <end position="106"/>
    </location>
</feature>
<feature type="transmembrane region" description="Helical" evidence="1">
    <location>
        <begin position="58"/>
        <end position="77"/>
    </location>
</feature>
<dbReference type="Proteomes" id="UP000808906">
    <property type="component" value="Unassembled WGS sequence"/>
</dbReference>
<evidence type="ECO:0000256" key="1">
    <source>
        <dbReference type="SAM" id="Phobius"/>
    </source>
</evidence>
<organism evidence="2 5">
    <name type="scientific">Rhodococcus hoagii</name>
    <name type="common">Corynebacterium equii</name>
    <dbReference type="NCBI Taxonomy" id="43767"/>
    <lineage>
        <taxon>Bacteria</taxon>
        <taxon>Bacillati</taxon>
        <taxon>Actinomycetota</taxon>
        <taxon>Actinomycetes</taxon>
        <taxon>Mycobacteriales</taxon>
        <taxon>Nocardiaceae</taxon>
        <taxon>Prescottella</taxon>
    </lineage>
</organism>
<reference evidence="3" key="2">
    <citation type="journal article" date="2020" name="Environ. Microbiol.">
        <title>The novel and transferable erm(51) gene confers Macrolides, Lincosamides, and Streptogramins B (MLSB) resistance to clonal Rhodococcus equi in the environment.</title>
        <authorList>
            <person name="Huber L."/>
            <person name="Giguere S."/>
            <person name="Slovis N.M."/>
            <person name="Alvarez-Narvaez S."/>
            <person name="Hart K.A."/>
            <person name="Greiter M."/>
            <person name="Morris E.R.A."/>
            <person name="Cohen N.D."/>
        </authorList>
    </citation>
    <scope>NUCLEOTIDE SEQUENCE</scope>
    <source>
        <strain evidence="3">Lh_116_1</strain>
        <strain evidence="4">Lh_16_1</strain>
    </source>
</reference>
<evidence type="ECO:0000313" key="5">
    <source>
        <dbReference type="Proteomes" id="UP000808906"/>
    </source>
</evidence>
<keyword evidence="1" id="KW-0812">Transmembrane</keyword>
<evidence type="ECO:0000313" key="4">
    <source>
        <dbReference type="EMBL" id="NKW40387.1"/>
    </source>
</evidence>
<protein>
    <submittedName>
        <fullName evidence="2">Uncharacterized protein</fullName>
    </submittedName>
</protein>
<accession>A0A9Q2YW29</accession>
<dbReference type="EMBL" id="WVBC01000034">
    <property type="protein sequence ID" value="NKT81099.1"/>
    <property type="molecule type" value="Genomic_DNA"/>
</dbReference>
<gene>
    <name evidence="2" type="ORF">GS441_16295</name>
    <name evidence="3" type="ORF">GS882_23790</name>
    <name evidence="4" type="ORF">GS947_01810</name>
</gene>
<dbReference type="RefSeq" id="WP_005514561.1">
    <property type="nucleotide sequence ID" value="NZ_AP024198.1"/>
</dbReference>
<dbReference type="EMBL" id="WVDC01000001">
    <property type="protein sequence ID" value="NKW40387.1"/>
    <property type="molecule type" value="Genomic_DNA"/>
</dbReference>
<dbReference type="Proteomes" id="UP000608063">
    <property type="component" value="Unassembled WGS sequence"/>
</dbReference>
<dbReference type="EMBL" id="WUXR01000008">
    <property type="protein sequence ID" value="MBM4566943.1"/>
    <property type="molecule type" value="Genomic_DNA"/>
</dbReference>
<feature type="transmembrane region" description="Helical" evidence="1">
    <location>
        <begin position="164"/>
        <end position="186"/>
    </location>
</feature>
<proteinExistence type="predicted"/>